<feature type="domain" description="BFN" evidence="1">
    <location>
        <begin position="1"/>
        <end position="129"/>
    </location>
</feature>
<dbReference type="SUPFAM" id="SSF103256">
    <property type="entry name" value="Hypothetical protein TM0160"/>
    <property type="match status" value="1"/>
</dbReference>
<comment type="caution">
    <text evidence="2">The sequence shown here is derived from an EMBL/GenBank/DDBJ whole genome shotgun (WGS) entry which is preliminary data.</text>
</comment>
<dbReference type="Gene3D" id="3.10.690.10">
    <property type="entry name" value="Bifunctional nuclease domain"/>
    <property type="match status" value="1"/>
</dbReference>
<evidence type="ECO:0000259" key="1">
    <source>
        <dbReference type="PROSITE" id="PS51658"/>
    </source>
</evidence>
<keyword evidence="3" id="KW-1185">Reference proteome</keyword>
<name>A0ABT4I999_9ACTO</name>
<evidence type="ECO:0000313" key="2">
    <source>
        <dbReference type="EMBL" id="MCZ0857643.1"/>
    </source>
</evidence>
<reference evidence="2" key="1">
    <citation type="submission" date="2022-10" db="EMBL/GenBank/DDBJ databases">
        <title>Genome sequence of Actinomyces israelii ATCC 10048.</title>
        <authorList>
            <person name="Watt R.M."/>
            <person name="Tong W.M."/>
        </authorList>
    </citation>
    <scope>NUCLEOTIDE SEQUENCE</scope>
    <source>
        <strain evidence="2">ATCC 10048</strain>
    </source>
</reference>
<dbReference type="InterPro" id="IPR003729">
    <property type="entry name" value="Bi_nuclease_dom"/>
</dbReference>
<evidence type="ECO:0000313" key="3">
    <source>
        <dbReference type="Proteomes" id="UP001072034"/>
    </source>
</evidence>
<proteinExistence type="predicted"/>
<organism evidence="2 3">
    <name type="scientific">Actinomyces israelii</name>
    <dbReference type="NCBI Taxonomy" id="1659"/>
    <lineage>
        <taxon>Bacteria</taxon>
        <taxon>Bacillati</taxon>
        <taxon>Actinomycetota</taxon>
        <taxon>Actinomycetes</taxon>
        <taxon>Actinomycetales</taxon>
        <taxon>Actinomycetaceae</taxon>
        <taxon>Actinomyces</taxon>
    </lineage>
</organism>
<dbReference type="Proteomes" id="UP001072034">
    <property type="component" value="Unassembled WGS sequence"/>
</dbReference>
<dbReference type="PROSITE" id="PS51658">
    <property type="entry name" value="BFN"/>
    <property type="match status" value="1"/>
</dbReference>
<dbReference type="InterPro" id="IPR036104">
    <property type="entry name" value="BFN_sf"/>
</dbReference>
<sequence length="157" mass="16353">MTLVSVRSTTSQNGLVAILVEDGGPAMVAVPVTPREGLLLSSGEASEVMRTLTWTTLLGQTCRALGGRVSAVELDVDADAALCACVVLLQGEIEHRVPCSPAEALVAAQSLGRPVVATAGLLRLRGLDLDAQGLCLRFAQWRRELEAMAVDEAASSA</sequence>
<dbReference type="EMBL" id="JAPTMY010000010">
    <property type="protein sequence ID" value="MCZ0857643.1"/>
    <property type="molecule type" value="Genomic_DNA"/>
</dbReference>
<dbReference type="RefSeq" id="WP_268917208.1">
    <property type="nucleotide sequence ID" value="NZ_CP124548.1"/>
</dbReference>
<protein>
    <submittedName>
        <fullName evidence="2">Bifunctional nuclease</fullName>
    </submittedName>
</protein>
<accession>A0ABT4I999</accession>
<gene>
    <name evidence="2" type="ORF">OHJ16_06255</name>
</gene>